<dbReference type="InterPro" id="IPR027370">
    <property type="entry name" value="Znf-RING_euk"/>
</dbReference>
<reference evidence="6" key="1">
    <citation type="submission" date="2019-11" db="EMBL/GenBank/DDBJ databases">
        <title>Bipolaris sorokiniana Genome sequencing.</title>
        <authorList>
            <person name="Wang H."/>
        </authorList>
    </citation>
    <scope>NUCLEOTIDE SEQUENCE</scope>
</reference>
<dbReference type="GO" id="GO:0008270">
    <property type="term" value="F:zinc ion binding"/>
    <property type="evidence" value="ECO:0007669"/>
    <property type="project" value="UniProtKB-KW"/>
</dbReference>
<dbReference type="OMA" id="HFACAIP"/>
<name>A0A8H5ZSB8_COCSA</name>
<feature type="domain" description="RING-type" evidence="5">
    <location>
        <begin position="233"/>
        <end position="294"/>
    </location>
</feature>
<dbReference type="SUPFAM" id="SSF57850">
    <property type="entry name" value="RING/U-box"/>
    <property type="match status" value="1"/>
</dbReference>
<dbReference type="EMBL" id="WNKQ01000001">
    <property type="protein sequence ID" value="KAF5854229.1"/>
    <property type="molecule type" value="Genomic_DNA"/>
</dbReference>
<evidence type="ECO:0000313" key="6">
    <source>
        <dbReference type="EMBL" id="KAF5854229.1"/>
    </source>
</evidence>
<evidence type="ECO:0000256" key="4">
    <source>
        <dbReference type="PROSITE-ProRule" id="PRU00175"/>
    </source>
</evidence>
<comment type="caution">
    <text evidence="6">The sequence shown here is derived from an EMBL/GenBank/DDBJ whole genome shotgun (WGS) entry which is preliminary data.</text>
</comment>
<evidence type="ECO:0000259" key="5">
    <source>
        <dbReference type="PROSITE" id="PS50089"/>
    </source>
</evidence>
<dbReference type="AlphaFoldDB" id="A0A8H5ZSB8"/>
<keyword evidence="3" id="KW-0862">Zinc</keyword>
<dbReference type="Gene3D" id="3.30.40.10">
    <property type="entry name" value="Zinc/RING finger domain, C3HC4 (zinc finger)"/>
    <property type="match status" value="1"/>
</dbReference>
<keyword evidence="1" id="KW-0479">Metal-binding</keyword>
<dbReference type="CDD" id="cd16448">
    <property type="entry name" value="RING-H2"/>
    <property type="match status" value="1"/>
</dbReference>
<protein>
    <recommendedName>
        <fullName evidence="5">RING-type domain-containing protein</fullName>
    </recommendedName>
</protein>
<keyword evidence="2 4" id="KW-0863">Zinc-finger</keyword>
<proteinExistence type="predicted"/>
<dbReference type="InterPro" id="IPR013083">
    <property type="entry name" value="Znf_RING/FYVE/PHD"/>
</dbReference>
<dbReference type="InterPro" id="IPR001841">
    <property type="entry name" value="Znf_RING"/>
</dbReference>
<dbReference type="PROSITE" id="PS50089">
    <property type="entry name" value="ZF_RING_2"/>
    <property type="match status" value="1"/>
</dbReference>
<accession>A0A8H5ZSB8</accession>
<evidence type="ECO:0000256" key="1">
    <source>
        <dbReference type="ARBA" id="ARBA00022723"/>
    </source>
</evidence>
<evidence type="ECO:0000256" key="2">
    <source>
        <dbReference type="ARBA" id="ARBA00022771"/>
    </source>
</evidence>
<evidence type="ECO:0000313" key="7">
    <source>
        <dbReference type="Proteomes" id="UP000624244"/>
    </source>
</evidence>
<dbReference type="Proteomes" id="UP000624244">
    <property type="component" value="Unassembled WGS sequence"/>
</dbReference>
<dbReference type="Pfam" id="PF13445">
    <property type="entry name" value="zf-RING_UBOX"/>
    <property type="match status" value="1"/>
</dbReference>
<evidence type="ECO:0000256" key="3">
    <source>
        <dbReference type="ARBA" id="ARBA00022833"/>
    </source>
</evidence>
<gene>
    <name evidence="6" type="ORF">GGP41_007072</name>
</gene>
<organism evidence="6 7">
    <name type="scientific">Cochliobolus sativus</name>
    <name type="common">Common root rot and spot blotch fungus</name>
    <name type="synonym">Bipolaris sorokiniana</name>
    <dbReference type="NCBI Taxonomy" id="45130"/>
    <lineage>
        <taxon>Eukaryota</taxon>
        <taxon>Fungi</taxon>
        <taxon>Dikarya</taxon>
        <taxon>Ascomycota</taxon>
        <taxon>Pezizomycotina</taxon>
        <taxon>Dothideomycetes</taxon>
        <taxon>Pleosporomycetidae</taxon>
        <taxon>Pleosporales</taxon>
        <taxon>Pleosporineae</taxon>
        <taxon>Pleosporaceae</taxon>
        <taxon>Bipolaris</taxon>
    </lineage>
</organism>
<sequence length="409" mass="46804">MSHQSNEYSSQVHHVWVHEQVAYQRVRLRVRILEDVCRLAQEDDQLENVLCIAPDILRRLEKHRFPYLSRLEGLNDAQVIGEAIAARKWLFAVLDCQIKVMPREQEMLTIKLAVGKQLKGQQRDWTEKERLYMALTDYSLPSPESRLQAGFMVVLHRNLAEHLQDIVKLGAIYIERLQRLSDEAADFLDTLTLIADKAESIVVDHFACAIPLAQLATTANDRPVIGDDTGACCPICQNPYTALSEFPIHELLDDYPVRIKHCGHVVGKACLEQWMMTPKIHEAKYPHRTCPLCRVKVEGVKSPETPRALKKHFQDEQRAMEALHELIYGFGVEVEDCMSAVTKCMSEEIACIELLTVVARNGSNEEQCEVLKKKLKELQKEKRVWGFRGEGVWGRLREEWMNSGVVRGA</sequence>